<dbReference type="Proteomes" id="UP000294542">
    <property type="component" value="Segment"/>
</dbReference>
<sequence length="242" mass="28165">MMDIENKKILGLVLNDFVDMCMLQLNNKNRDVCINELNSGLCGVAAMCVGNVMRERYGATDIDWESHCLHMWLVLDGKRYDTLYPEGYDVPVVDAWLLKEQKYNSHVMAGESVIDIEDNSGYVAGGWWDCLYLIKGWYERYGMAPPAYVKRMMTNLRGNHLHRRERRAARRYQLVLKAPLPSFTDEVRTNTVLPMTHYWHGEFEGSQERVLARKPGMPSVKTYKSLLKYYREKGVPVTQYFC</sequence>
<evidence type="ECO:0000313" key="1">
    <source>
        <dbReference type="EMBL" id="QBP07214.1"/>
    </source>
</evidence>
<name>A0A482IK22_9CAUD</name>
<reference evidence="1 2" key="1">
    <citation type="submission" date="2019-02" db="EMBL/GenBank/DDBJ databases">
        <authorList>
            <person name="Eardley R."/>
            <person name="Sharma R."/>
            <person name="Beatty N."/>
            <person name="Choi M.C."/>
            <person name="Duncan S."/>
            <person name="Fajardo C.P."/>
            <person name="Ferguson H.P."/>
            <person name="Kruger J.L."/>
            <person name="Webb C.J."/>
            <person name="Grose J.H."/>
        </authorList>
    </citation>
    <scope>NUCLEOTIDE SEQUENCE [LARGE SCALE GENOMIC DNA]</scope>
</reference>
<organism evidence="1 2">
    <name type="scientific">Erwinia phage Rebecca</name>
    <dbReference type="NCBI Taxonomy" id="2530026"/>
    <lineage>
        <taxon>Viruses</taxon>
        <taxon>Duplodnaviria</taxon>
        <taxon>Heunggongvirae</taxon>
        <taxon>Uroviricota</taxon>
        <taxon>Caudoviricetes</taxon>
        <taxon>Chimalliviridae</taxon>
        <taxon>Agricanvirus</taxon>
        <taxon>Agricanvirus ray</taxon>
    </lineage>
</organism>
<gene>
    <name evidence="1" type="ORF">REBECCA_107</name>
</gene>
<dbReference type="EMBL" id="MK514281">
    <property type="protein sequence ID" value="QBP07214.1"/>
    <property type="molecule type" value="Genomic_DNA"/>
</dbReference>
<evidence type="ECO:0000313" key="2">
    <source>
        <dbReference type="Proteomes" id="UP000294542"/>
    </source>
</evidence>
<protein>
    <submittedName>
        <fullName evidence="1">Uncharacterized protein</fullName>
    </submittedName>
</protein>
<proteinExistence type="predicted"/>
<accession>A0A482IK22</accession>